<feature type="transmembrane region" description="Helical" evidence="8">
    <location>
        <begin position="383"/>
        <end position="405"/>
    </location>
</feature>
<evidence type="ECO:0000313" key="9">
    <source>
        <dbReference type="EMBL" id="SDX88381.1"/>
    </source>
</evidence>
<dbReference type="Pfam" id="PF02386">
    <property type="entry name" value="TrkH"/>
    <property type="match status" value="2"/>
</dbReference>
<reference evidence="9 10" key="1">
    <citation type="submission" date="2016-10" db="EMBL/GenBank/DDBJ databases">
        <authorList>
            <person name="de Groot N.N."/>
        </authorList>
    </citation>
    <scope>NUCLEOTIDE SEQUENCE [LARGE SCALE GENOMIC DNA]</scope>
    <source>
        <strain evidence="9 10">DSM 23310</strain>
    </source>
</reference>
<dbReference type="EMBL" id="FNNG01000030">
    <property type="protein sequence ID" value="SDX88381.1"/>
    <property type="molecule type" value="Genomic_DNA"/>
</dbReference>
<feature type="transmembrane region" description="Helical" evidence="8">
    <location>
        <begin position="353"/>
        <end position="371"/>
    </location>
</feature>
<proteinExistence type="predicted"/>
<feature type="transmembrane region" description="Helical" evidence="8">
    <location>
        <begin position="118"/>
        <end position="137"/>
    </location>
</feature>
<dbReference type="PANTHER" id="PTHR32024:SF1">
    <property type="entry name" value="KTR SYSTEM POTASSIUM UPTAKE PROTEIN B"/>
    <property type="match status" value="1"/>
</dbReference>
<organism evidence="9 10">
    <name type="scientific">Tepidimicrobium xylanilyticum</name>
    <dbReference type="NCBI Taxonomy" id="1123352"/>
    <lineage>
        <taxon>Bacteria</taxon>
        <taxon>Bacillati</taxon>
        <taxon>Bacillota</taxon>
        <taxon>Tissierellia</taxon>
        <taxon>Tissierellales</taxon>
        <taxon>Tepidimicrobiaceae</taxon>
        <taxon>Tepidimicrobium</taxon>
    </lineage>
</organism>
<evidence type="ECO:0000256" key="7">
    <source>
        <dbReference type="ARBA" id="ARBA00023136"/>
    </source>
</evidence>
<dbReference type="GO" id="GO:0008324">
    <property type="term" value="F:monoatomic cation transmembrane transporter activity"/>
    <property type="evidence" value="ECO:0007669"/>
    <property type="project" value="InterPro"/>
</dbReference>
<feature type="transmembrane region" description="Helical" evidence="8">
    <location>
        <begin position="262"/>
        <end position="281"/>
    </location>
</feature>
<feature type="transmembrane region" description="Helical" evidence="8">
    <location>
        <begin position="211"/>
        <end position="233"/>
    </location>
</feature>
<keyword evidence="7 8" id="KW-0472">Membrane</keyword>
<keyword evidence="4 8" id="KW-0812">Transmembrane</keyword>
<dbReference type="AlphaFoldDB" id="A0A1H3FBN2"/>
<feature type="transmembrane region" description="Helical" evidence="8">
    <location>
        <begin position="6"/>
        <end position="23"/>
    </location>
</feature>
<evidence type="ECO:0000256" key="2">
    <source>
        <dbReference type="ARBA" id="ARBA00022448"/>
    </source>
</evidence>
<evidence type="ECO:0000256" key="5">
    <source>
        <dbReference type="ARBA" id="ARBA00022989"/>
    </source>
</evidence>
<evidence type="ECO:0000256" key="8">
    <source>
        <dbReference type="SAM" id="Phobius"/>
    </source>
</evidence>
<accession>A0A1H3FBN2</accession>
<dbReference type="PANTHER" id="PTHR32024">
    <property type="entry name" value="TRK SYSTEM POTASSIUM UPTAKE PROTEIN TRKG-RELATED"/>
    <property type="match status" value="1"/>
</dbReference>
<name>A0A1H3FBN2_9FIRM</name>
<evidence type="ECO:0000313" key="10">
    <source>
        <dbReference type="Proteomes" id="UP000198828"/>
    </source>
</evidence>
<evidence type="ECO:0000256" key="4">
    <source>
        <dbReference type="ARBA" id="ARBA00022692"/>
    </source>
</evidence>
<keyword evidence="10" id="KW-1185">Reference proteome</keyword>
<evidence type="ECO:0000256" key="3">
    <source>
        <dbReference type="ARBA" id="ARBA00022475"/>
    </source>
</evidence>
<keyword evidence="2" id="KW-0813">Transport</keyword>
<keyword evidence="3" id="KW-1003">Cell membrane</keyword>
<feature type="transmembrane region" description="Helical" evidence="8">
    <location>
        <begin position="322"/>
        <end position="347"/>
    </location>
</feature>
<keyword evidence="5 8" id="KW-1133">Transmembrane helix</keyword>
<dbReference type="InterPro" id="IPR003445">
    <property type="entry name" value="Cat_transpt"/>
</dbReference>
<feature type="transmembrane region" description="Helical" evidence="8">
    <location>
        <begin position="60"/>
        <end position="87"/>
    </location>
</feature>
<feature type="transmembrane region" description="Helical" evidence="8">
    <location>
        <begin position="179"/>
        <end position="199"/>
    </location>
</feature>
<evidence type="ECO:0000256" key="1">
    <source>
        <dbReference type="ARBA" id="ARBA00004651"/>
    </source>
</evidence>
<evidence type="ECO:0000256" key="6">
    <source>
        <dbReference type="ARBA" id="ARBA00023065"/>
    </source>
</evidence>
<dbReference type="Proteomes" id="UP000198828">
    <property type="component" value="Unassembled WGS sequence"/>
</dbReference>
<dbReference type="GO" id="GO:0030001">
    <property type="term" value="P:metal ion transport"/>
    <property type="evidence" value="ECO:0007669"/>
    <property type="project" value="UniProtKB-ARBA"/>
</dbReference>
<comment type="subcellular location">
    <subcellularLocation>
        <location evidence="1">Cell membrane</location>
        <topology evidence="1">Multi-pass membrane protein</topology>
    </subcellularLocation>
</comment>
<protein>
    <submittedName>
        <fullName evidence="9">Trk system potassium uptake protein TrkH</fullName>
    </submittedName>
</protein>
<keyword evidence="6" id="KW-0406">Ion transport</keyword>
<dbReference type="GO" id="GO:0005886">
    <property type="term" value="C:plasma membrane"/>
    <property type="evidence" value="ECO:0007669"/>
    <property type="project" value="UniProtKB-SubCell"/>
</dbReference>
<gene>
    <name evidence="9" type="ORF">SAMN05660923_03106</name>
</gene>
<sequence>MIIALGFVFLILTGTILLYLPITHNEGVDISFIDSLFTATSAVCVTGLVTIDIADSFNFFGQLIVAILIQAGGLGFASIGVGFILLARKTVGFKERLVLKEALNVGSVKGIIKLVKALLTNTLIFESIGAILSFITFSKDFLTPKAIWISIFHAISSFNNAGLDILGGFRSLTEYSDEILLNLTTTGLIIFGGLGFFVINDIMNKRSFKKLSLHSKIVIVMTITLLLTGTVLIKLTEENITWLQAYFMSTSARTAGFSTFNINQLASATLFILIILMFIGASPGSTGGGIKTTTAFTLFKGAIALSCDKHCTAFKRRISTDIICKSFVIFLLALTIVVTNTLILNILEPQFTFMQLLFEVISALGTVGLSTGITTHLGPLSRLIIIVTMYVGRVGPLTILSIWAFKQKTNNITYSEEYIAIG</sequence>